<dbReference type="InterPro" id="IPR002925">
    <property type="entry name" value="Dienelactn_hydro"/>
</dbReference>
<evidence type="ECO:0000313" key="3">
    <source>
        <dbReference type="Proteomes" id="UP000005439"/>
    </source>
</evidence>
<dbReference type="Gene3D" id="3.40.50.1820">
    <property type="entry name" value="alpha/beta hydrolase"/>
    <property type="match status" value="1"/>
</dbReference>
<keyword evidence="2" id="KW-0378">Hydrolase</keyword>
<organism evidence="2 3">
    <name type="scientific">Sulfobacillus acidophilus (strain ATCC 700253 / DSM 10332 / NAL)</name>
    <dbReference type="NCBI Taxonomy" id="679936"/>
    <lineage>
        <taxon>Bacteria</taxon>
        <taxon>Bacillati</taxon>
        <taxon>Bacillota</taxon>
        <taxon>Clostridia</taxon>
        <taxon>Eubacteriales</taxon>
        <taxon>Clostridiales Family XVII. Incertae Sedis</taxon>
        <taxon>Sulfobacillus</taxon>
    </lineage>
</organism>
<keyword evidence="3" id="KW-1185">Reference proteome</keyword>
<dbReference type="GO" id="GO:0008806">
    <property type="term" value="F:carboxymethylenebutenolidase activity"/>
    <property type="evidence" value="ECO:0007669"/>
    <property type="project" value="UniProtKB-EC"/>
</dbReference>
<dbReference type="PANTHER" id="PTHR46623">
    <property type="entry name" value="CARBOXYMETHYLENEBUTENOLIDASE-RELATED"/>
    <property type="match status" value="1"/>
</dbReference>
<gene>
    <name evidence="2" type="ordered locus">Sulac_2549</name>
</gene>
<dbReference type="AlphaFoldDB" id="G8TWM2"/>
<dbReference type="InterPro" id="IPR029058">
    <property type="entry name" value="AB_hydrolase_fold"/>
</dbReference>
<sequence>MDLNTEWMSIPVDNQSMNGYVAVPARAAEHPLPVVLVIQEIWGVDEHIQDMTRRFATAGYRAVAPDLYSLGEKHPALTPERIQWVKQFLDTMPPTGWANPEIREQYGAKEPEPRQSGIRETLGKLFAPRDNQAYARQLAAWVDHFADQNLPVVSVGYCMGGQLSFLLATKTKRLKAAVCNYGMAPEPDDMAHIACPVYGFYGGTDHRIIDLVPGVAEAMAKLGKTFHYKIYPEAGHAFFNDSRVSYHPDAARDGWAETLAFFAHALPQTALAGS</sequence>
<proteinExistence type="predicted"/>
<dbReference type="Proteomes" id="UP000005439">
    <property type="component" value="Chromosome"/>
</dbReference>
<dbReference type="KEGG" id="sap:Sulac_2549"/>
<dbReference type="PANTHER" id="PTHR46623:SF6">
    <property type="entry name" value="ALPHA_BETA-HYDROLASES SUPERFAMILY PROTEIN"/>
    <property type="match status" value="1"/>
</dbReference>
<dbReference type="Pfam" id="PF01738">
    <property type="entry name" value="DLH"/>
    <property type="match status" value="1"/>
</dbReference>
<dbReference type="HOGENOM" id="CLU_054590_7_0_9"/>
<accession>G8TWM2</accession>
<feature type="domain" description="Dienelactone hydrolase" evidence="1">
    <location>
        <begin position="17"/>
        <end position="265"/>
    </location>
</feature>
<dbReference type="STRING" id="679936.Sulac_2549"/>
<protein>
    <submittedName>
        <fullName evidence="2">Carboxymethylenebutenolidase</fullName>
        <ecNumber evidence="2">3.1.1.45</ecNumber>
    </submittedName>
</protein>
<name>G8TWM2_SULAD</name>
<dbReference type="PATRIC" id="fig|679936.5.peg.2637"/>
<dbReference type="EC" id="3.1.1.45" evidence="2"/>
<reference evidence="2 3" key="2">
    <citation type="journal article" date="2012" name="Stand. Genomic Sci.">
        <title>Complete genome sequence of the moderately thermophilic mineral-sulfide-oxidizing firmicute Sulfobacillus acidophilus type strain (NAL(T)).</title>
        <authorList>
            <person name="Anderson I."/>
            <person name="Chertkov O."/>
            <person name="Chen A."/>
            <person name="Saunders E."/>
            <person name="Lapidus A."/>
            <person name="Nolan M."/>
            <person name="Lucas S."/>
            <person name="Hammon N."/>
            <person name="Deshpande S."/>
            <person name="Cheng J.F."/>
            <person name="Han C."/>
            <person name="Tapia R."/>
            <person name="Goodwin L.A."/>
            <person name="Pitluck S."/>
            <person name="Liolios K."/>
            <person name="Pagani I."/>
            <person name="Ivanova N."/>
            <person name="Mikhailova N."/>
            <person name="Pati A."/>
            <person name="Palaniappan K."/>
            <person name="Land M."/>
            <person name="Pan C."/>
            <person name="Rohde M."/>
            <person name="Pukall R."/>
            <person name="Goker M."/>
            <person name="Detter J.C."/>
            <person name="Woyke T."/>
            <person name="Bristow J."/>
            <person name="Eisen J.A."/>
            <person name="Markowitz V."/>
            <person name="Hugenholtz P."/>
            <person name="Kyrpides N.C."/>
            <person name="Klenk H.P."/>
            <person name="Mavromatis K."/>
        </authorList>
    </citation>
    <scope>NUCLEOTIDE SEQUENCE [LARGE SCALE GENOMIC DNA]</scope>
    <source>
        <strain evidence="3">ATCC 700253 / DSM 10332 / NAL</strain>
    </source>
</reference>
<dbReference type="EMBL" id="CP003179">
    <property type="protein sequence ID" value="AEW06011.1"/>
    <property type="molecule type" value="Genomic_DNA"/>
</dbReference>
<reference evidence="3" key="1">
    <citation type="submission" date="2011-12" db="EMBL/GenBank/DDBJ databases">
        <title>The complete genome of chromosome of Sulfobacillus acidophilus DSM 10332.</title>
        <authorList>
            <person name="Lucas S."/>
            <person name="Han J."/>
            <person name="Lapidus A."/>
            <person name="Bruce D."/>
            <person name="Goodwin L."/>
            <person name="Pitluck S."/>
            <person name="Peters L."/>
            <person name="Kyrpides N."/>
            <person name="Mavromatis K."/>
            <person name="Ivanova N."/>
            <person name="Mikhailova N."/>
            <person name="Chertkov O."/>
            <person name="Saunders E."/>
            <person name="Detter J.C."/>
            <person name="Tapia R."/>
            <person name="Han C."/>
            <person name="Land M."/>
            <person name="Hauser L."/>
            <person name="Markowitz V."/>
            <person name="Cheng J.-F."/>
            <person name="Hugenholtz P."/>
            <person name="Woyke T."/>
            <person name="Wu D."/>
            <person name="Pukall R."/>
            <person name="Gehrich-Schroeter G."/>
            <person name="Schneider S."/>
            <person name="Klenk H.-P."/>
            <person name="Eisen J.A."/>
        </authorList>
    </citation>
    <scope>NUCLEOTIDE SEQUENCE [LARGE SCALE GENOMIC DNA]</scope>
    <source>
        <strain evidence="3">ATCC 700253 / DSM 10332 / NAL</strain>
    </source>
</reference>
<dbReference type="SUPFAM" id="SSF53474">
    <property type="entry name" value="alpha/beta-Hydrolases"/>
    <property type="match status" value="1"/>
</dbReference>
<evidence type="ECO:0000313" key="2">
    <source>
        <dbReference type="EMBL" id="AEW06011.1"/>
    </source>
</evidence>
<dbReference type="InterPro" id="IPR051049">
    <property type="entry name" value="Dienelactone_hydrolase-like"/>
</dbReference>
<evidence type="ECO:0000259" key="1">
    <source>
        <dbReference type="Pfam" id="PF01738"/>
    </source>
</evidence>